<sequence length="231" mass="27093">MSQKIIYFGFILLTLVYCVSCLPAKFSIPFIPSSIESIEGYGALRITENHGSSKMRFSFLFSLPHRGRIESFDFIGRSLYYILIDKEKSFFVLPSKKVYWEGMVEEITSRSLGFSLNQYEMVSLLSGQWTGDQLSPEAKRALEKWYFERDERGRIVAGGREEFRFEVQEFFDNTPVARRLLFFHPWSEGRLKILKLNFNQPLRPAAFSRPFLERYELKSWAEIEELLANES</sequence>
<reference evidence="1 2" key="1">
    <citation type="journal article" date="2015" name="Microbiome">
        <title>Genomic resolution of linkages in carbon, nitrogen, and sulfur cycling among widespread estuary sediment bacteria.</title>
        <authorList>
            <person name="Baker B.J."/>
            <person name="Lazar C.S."/>
            <person name="Teske A.P."/>
            <person name="Dick G.J."/>
        </authorList>
    </citation>
    <scope>NUCLEOTIDE SEQUENCE [LARGE SCALE GENOMIC DNA]</scope>
    <source>
        <strain evidence="1">DG_54_3</strain>
    </source>
</reference>
<dbReference type="AlphaFoldDB" id="A0A0S7Y654"/>
<name>A0A0S7Y654_UNCSA</name>
<organism evidence="1 2">
    <name type="scientific">candidate division WOR-1 bacterium DG_54_3</name>
    <dbReference type="NCBI Taxonomy" id="1703775"/>
    <lineage>
        <taxon>Bacteria</taxon>
        <taxon>Bacillati</taxon>
        <taxon>Saganbacteria</taxon>
    </lineage>
</organism>
<dbReference type="InterPro" id="IPR029046">
    <property type="entry name" value="LolA/LolB/LppX"/>
</dbReference>
<evidence type="ECO:0000313" key="2">
    <source>
        <dbReference type="Proteomes" id="UP000051861"/>
    </source>
</evidence>
<comment type="caution">
    <text evidence="1">The sequence shown here is derived from an EMBL/GenBank/DDBJ whole genome shotgun (WGS) entry which is preliminary data.</text>
</comment>
<evidence type="ECO:0008006" key="3">
    <source>
        <dbReference type="Google" id="ProtNLM"/>
    </source>
</evidence>
<evidence type="ECO:0000313" key="1">
    <source>
        <dbReference type="EMBL" id="KPJ70257.1"/>
    </source>
</evidence>
<gene>
    <name evidence="1" type="ORF">AMJ44_00375</name>
</gene>
<proteinExistence type="predicted"/>
<dbReference type="Proteomes" id="UP000051861">
    <property type="component" value="Unassembled WGS sequence"/>
</dbReference>
<dbReference type="EMBL" id="LIZX01000004">
    <property type="protein sequence ID" value="KPJ70257.1"/>
    <property type="molecule type" value="Genomic_DNA"/>
</dbReference>
<protein>
    <recommendedName>
        <fullName evidence="3">Outer-membrane lipoprotein LolB</fullName>
    </recommendedName>
</protein>
<accession>A0A0S7Y654</accession>
<dbReference type="SUPFAM" id="SSF89392">
    <property type="entry name" value="Prokaryotic lipoproteins and lipoprotein localization factors"/>
    <property type="match status" value="1"/>
</dbReference>